<keyword evidence="4" id="KW-0443">Lipid metabolism</keyword>
<evidence type="ECO:0000313" key="7">
    <source>
        <dbReference type="EMBL" id="QMX77471.1"/>
    </source>
</evidence>
<dbReference type="PANTHER" id="PTHR43480:SF1">
    <property type="entry name" value="ACYL-[ACYL-CARRIER-PROTEIN]--UDP-N-ACETYLGLUCOSAMINE O-ACYLTRANSFERASE, MITOCHONDRIAL-RELATED"/>
    <property type="match status" value="1"/>
</dbReference>
<evidence type="ECO:0000256" key="2">
    <source>
        <dbReference type="ARBA" id="ARBA00022556"/>
    </source>
</evidence>
<protein>
    <submittedName>
        <fullName evidence="7">Acyl-[ACP]--UDP-N-acetylglucosamine O-acyltransferase</fullName>
    </submittedName>
</protein>
<dbReference type="SUPFAM" id="SSF51161">
    <property type="entry name" value="Trimeric LpxA-like enzymes"/>
    <property type="match status" value="1"/>
</dbReference>
<dbReference type="Gene3D" id="1.20.1180.10">
    <property type="entry name" value="Udp N-acetylglucosamine O-acyltransferase, C-terminal domain"/>
    <property type="match status" value="1"/>
</dbReference>
<geneLocation type="chloroplast" evidence="7"/>
<dbReference type="NCBIfam" id="TIGR01852">
    <property type="entry name" value="lipid_A_lpxA"/>
    <property type="match status" value="1"/>
</dbReference>
<feature type="domain" description="UDP N-acetylglucosamine O-acyltransferase C-terminal" evidence="6">
    <location>
        <begin position="172"/>
        <end position="245"/>
    </location>
</feature>
<gene>
    <name evidence="7" type="primary">lpxA</name>
</gene>
<dbReference type="PANTHER" id="PTHR43480">
    <property type="entry name" value="ACYL-[ACYL-CARRIER-PROTEIN]--UDP-N-ACETYLGLUCOSAMINE O-ACYLTRANSFERASE"/>
    <property type="match status" value="1"/>
</dbReference>
<dbReference type="InterPro" id="IPR029098">
    <property type="entry name" value="Acetyltransf_C"/>
</dbReference>
<evidence type="ECO:0000256" key="4">
    <source>
        <dbReference type="ARBA" id="ARBA00023098"/>
    </source>
</evidence>
<dbReference type="GeneID" id="60450389"/>
<dbReference type="RefSeq" id="YP_009968370.1">
    <property type="nucleotide sequence ID" value="NC_051883.1"/>
</dbReference>
<evidence type="ECO:0000256" key="1">
    <source>
        <dbReference type="ARBA" id="ARBA00022516"/>
    </source>
</evidence>
<dbReference type="NCBIfam" id="NF003657">
    <property type="entry name" value="PRK05289.1"/>
    <property type="match status" value="1"/>
</dbReference>
<dbReference type="InterPro" id="IPR001451">
    <property type="entry name" value="Hexapep"/>
</dbReference>
<reference evidence="7" key="1">
    <citation type="submission" date="2019-09" db="EMBL/GenBank/DDBJ databases">
        <authorList>
            <person name="Liu S.-L."/>
            <person name="Chiang Y.-R."/>
            <person name="Fu H.-Y."/>
        </authorList>
    </citation>
    <scope>NUCLEOTIDE SEQUENCE</scope>
    <source>
        <strain evidence="7">THAL066</strain>
    </source>
</reference>
<dbReference type="GO" id="GO:0016020">
    <property type="term" value="C:membrane"/>
    <property type="evidence" value="ECO:0007669"/>
    <property type="project" value="GOC"/>
</dbReference>
<dbReference type="Gene3D" id="2.160.10.10">
    <property type="entry name" value="Hexapeptide repeat proteins"/>
    <property type="match status" value="1"/>
</dbReference>
<keyword evidence="1" id="KW-0444">Lipid biosynthesis</keyword>
<keyword evidence="7" id="KW-0150">Chloroplast</keyword>
<proteinExistence type="predicted"/>
<dbReference type="GO" id="GO:0009245">
    <property type="term" value="P:lipid A biosynthetic process"/>
    <property type="evidence" value="ECO:0007669"/>
    <property type="project" value="UniProtKB-KW"/>
</dbReference>
<dbReference type="PIRSF" id="PIRSF000456">
    <property type="entry name" value="UDP-GlcNAc_acltr"/>
    <property type="match status" value="1"/>
</dbReference>
<dbReference type="GO" id="GO:0008780">
    <property type="term" value="F:acyl-[acyl-carrier-protein]-UDP-N-acetylglucosamine O-acyltransferase activity"/>
    <property type="evidence" value="ECO:0007669"/>
    <property type="project" value="InterPro"/>
</dbReference>
<keyword evidence="5 7" id="KW-0012">Acyltransferase</keyword>
<name>A0A7G5VUV4_9RHOD</name>
<evidence type="ECO:0000256" key="3">
    <source>
        <dbReference type="ARBA" id="ARBA00022679"/>
    </source>
</evidence>
<dbReference type="EMBL" id="MN431657">
    <property type="protein sequence ID" value="QMX77471.1"/>
    <property type="molecule type" value="Genomic_DNA"/>
</dbReference>
<dbReference type="InterPro" id="IPR010137">
    <property type="entry name" value="Lipid_A_LpxA"/>
</dbReference>
<dbReference type="AlphaFoldDB" id="A0A7G5VUV4"/>
<sequence length="247" mass="27533">MIHPTALVHPKAKMGKNVTIGPYSVIGQDVQIADDTKIASHVIIDGHTYIGKKNQIMCFCTIGVVPQDLKYEENVQGLTYIGNGNFIREYVSIHRATKGVTYIGDENLIMAYVHVAHDCQIGNQVILVNGVNLAGHVRVGSCCVVGGLSGVHQYVQIGRLSMVAGMSRIDRDVPPYMIVEGNPARMRGINLVGLKRRKIAQWHISALKKMWMMMKSKGWQATMEIEDEYVKQIEEFVRKSDRGIIEV</sequence>
<dbReference type="InterPro" id="IPR037157">
    <property type="entry name" value="Acetyltransf_C_sf"/>
</dbReference>
<evidence type="ECO:0000256" key="5">
    <source>
        <dbReference type="ARBA" id="ARBA00023315"/>
    </source>
</evidence>
<keyword evidence="2" id="KW-0441">Lipid A biosynthesis</keyword>
<dbReference type="CDD" id="cd03351">
    <property type="entry name" value="LbH_UDP-GlcNAc_AT"/>
    <property type="match status" value="1"/>
</dbReference>
<keyword evidence="3 7" id="KW-0808">Transferase</keyword>
<dbReference type="InterPro" id="IPR011004">
    <property type="entry name" value="Trimer_LpxA-like_sf"/>
</dbReference>
<dbReference type="Pfam" id="PF00132">
    <property type="entry name" value="Hexapep"/>
    <property type="match status" value="2"/>
</dbReference>
<evidence type="ECO:0000259" key="6">
    <source>
        <dbReference type="Pfam" id="PF13720"/>
    </source>
</evidence>
<accession>A0A7G5VUV4</accession>
<organism evidence="7">
    <name type="scientific">Cyanidiococcus yangmingshanensis</name>
    <dbReference type="NCBI Taxonomy" id="2690220"/>
    <lineage>
        <taxon>Eukaryota</taxon>
        <taxon>Rhodophyta</taxon>
        <taxon>Bangiophyceae</taxon>
        <taxon>Cyanidiales</taxon>
        <taxon>Cyanidiaceae</taxon>
        <taxon>Cyanidiococcus</taxon>
    </lineage>
</organism>
<keyword evidence="7" id="KW-0934">Plastid</keyword>
<dbReference type="Pfam" id="PF13720">
    <property type="entry name" value="Acetyltransf_11"/>
    <property type="match status" value="1"/>
</dbReference>